<dbReference type="InterPro" id="IPR000086">
    <property type="entry name" value="NUDIX_hydrolase_dom"/>
</dbReference>
<dbReference type="STRING" id="940295.EYM_03570"/>
<evidence type="ECO:0000259" key="2">
    <source>
        <dbReference type="PROSITE" id="PS51462"/>
    </source>
</evidence>
<evidence type="ECO:0000313" key="3">
    <source>
        <dbReference type="EMBL" id="ALU11669.1"/>
    </source>
</evidence>
<evidence type="ECO:0000313" key="4">
    <source>
        <dbReference type="Proteomes" id="UP000060778"/>
    </source>
</evidence>
<accession>A0A0U3F289</accession>
<proteinExistence type="predicted"/>
<dbReference type="PRINTS" id="PR00502">
    <property type="entry name" value="NUDIXFAMILY"/>
</dbReference>
<dbReference type="PROSITE" id="PS00893">
    <property type="entry name" value="NUDIX_BOX"/>
    <property type="match status" value="1"/>
</dbReference>
<dbReference type="EMBL" id="CP006867">
    <property type="protein sequence ID" value="ALU11669.1"/>
    <property type="molecule type" value="Genomic_DNA"/>
</dbReference>
<dbReference type="SUPFAM" id="SSF55811">
    <property type="entry name" value="Nudix"/>
    <property type="match status" value="1"/>
</dbReference>
<evidence type="ECO:0000256" key="1">
    <source>
        <dbReference type="ARBA" id="ARBA00022801"/>
    </source>
</evidence>
<dbReference type="GO" id="GO:0016787">
    <property type="term" value="F:hydrolase activity"/>
    <property type="evidence" value="ECO:0007669"/>
    <property type="project" value="UniProtKB-KW"/>
</dbReference>
<dbReference type="AlphaFoldDB" id="A0A0U3F289"/>
<dbReference type="GeneID" id="30680107"/>
<dbReference type="Pfam" id="PF00293">
    <property type="entry name" value="NUDIX"/>
    <property type="match status" value="1"/>
</dbReference>
<dbReference type="RefSeq" id="WP_075049690.1">
    <property type="nucleotide sequence ID" value="NZ_CP006867.1"/>
</dbReference>
<dbReference type="InterPro" id="IPR020476">
    <property type="entry name" value="Nudix_hydrolase"/>
</dbReference>
<dbReference type="CDD" id="cd18873">
    <property type="entry name" value="NUDIX_NadM_like"/>
    <property type="match status" value="1"/>
</dbReference>
<dbReference type="InterPro" id="IPR020084">
    <property type="entry name" value="NUDIX_hydrolase_CS"/>
</dbReference>
<dbReference type="KEGG" id="iis:EYM_03570"/>
<dbReference type="Gene3D" id="3.90.79.10">
    <property type="entry name" value="Nucleoside Triphosphate Pyrophosphohydrolase"/>
    <property type="match status" value="1"/>
</dbReference>
<keyword evidence="4" id="KW-1185">Reference proteome</keyword>
<keyword evidence="1 3" id="KW-0378">Hydrolase</keyword>
<dbReference type="PROSITE" id="PS51462">
    <property type="entry name" value="NUDIX"/>
    <property type="match status" value="1"/>
</dbReference>
<reference evidence="3 4" key="1">
    <citation type="submission" date="2013-11" db="EMBL/GenBank/DDBJ databases">
        <title>Comparative genomics of Ignicoccus.</title>
        <authorList>
            <person name="Podar M."/>
        </authorList>
    </citation>
    <scope>NUCLEOTIDE SEQUENCE [LARGE SCALE GENOMIC DNA]</scope>
    <source>
        <strain evidence="3 4">DSM 13165</strain>
    </source>
</reference>
<feature type="domain" description="Nudix hydrolase" evidence="2">
    <location>
        <begin position="1"/>
        <end position="124"/>
    </location>
</feature>
<dbReference type="InterPro" id="IPR015797">
    <property type="entry name" value="NUDIX_hydrolase-like_dom_sf"/>
</dbReference>
<dbReference type="Proteomes" id="UP000060778">
    <property type="component" value="Chromosome"/>
</dbReference>
<protein>
    <submittedName>
        <fullName evidence="3">NUDIX hydrolase</fullName>
    </submittedName>
</protein>
<name>A0A0U3F289_9CREN</name>
<dbReference type="PANTHER" id="PTHR43736">
    <property type="entry name" value="ADP-RIBOSE PYROPHOSPHATASE"/>
    <property type="match status" value="1"/>
</dbReference>
<dbReference type="PANTHER" id="PTHR43736:SF1">
    <property type="entry name" value="DIHYDRONEOPTERIN TRIPHOSPHATE DIPHOSPHATASE"/>
    <property type="match status" value="1"/>
</dbReference>
<organism evidence="3 4">
    <name type="scientific">Ignicoccus islandicus DSM 13165</name>
    <dbReference type="NCBI Taxonomy" id="940295"/>
    <lineage>
        <taxon>Archaea</taxon>
        <taxon>Thermoproteota</taxon>
        <taxon>Thermoprotei</taxon>
        <taxon>Desulfurococcales</taxon>
        <taxon>Desulfurococcaceae</taxon>
        <taxon>Ignicoccus</taxon>
    </lineage>
</organism>
<dbReference type="OrthoDB" id="40462at2157"/>
<gene>
    <name evidence="3" type="ORF">EYM_03570</name>
</gene>
<sequence length="133" mass="15254">MYKDKILLIKRGREPFKGKWALPGGHVECGERVEDAALRELKEETGIEGELVTLISVYSDPHRDPRGHYVSVAYLAIPKERTMVTPTPGTDAEDAKWFEIAEIPWEELAFDHKDIIKDTLKMVMYLRQQGTKI</sequence>